<dbReference type="RefSeq" id="WP_130094488.1">
    <property type="nucleotide sequence ID" value="NZ_SETE01000006.1"/>
</dbReference>
<gene>
    <name evidence="2" type="ORF">ERX46_13935</name>
</gene>
<keyword evidence="3" id="KW-1185">Reference proteome</keyword>
<feature type="chain" id="PRO_5020867085" description="Outer membrane protein beta-barrel domain-containing protein" evidence="1">
    <location>
        <begin position="19"/>
        <end position="207"/>
    </location>
</feature>
<comment type="caution">
    <text evidence="2">The sequence shown here is derived from an EMBL/GenBank/DDBJ whole genome shotgun (WGS) entry which is preliminary data.</text>
</comment>
<reference evidence="2 3" key="1">
    <citation type="submission" date="2019-02" db="EMBL/GenBank/DDBJ databases">
        <title>Genome sequence of the sea-ice species Brumimicrobium glaciale.</title>
        <authorList>
            <person name="Bowman J.P."/>
        </authorList>
    </citation>
    <scope>NUCLEOTIDE SEQUENCE [LARGE SCALE GENOMIC DNA]</scope>
    <source>
        <strain evidence="2 3">IC156</strain>
    </source>
</reference>
<accession>A0A4Q4KHP9</accession>
<dbReference type="Proteomes" id="UP000293952">
    <property type="component" value="Unassembled WGS sequence"/>
</dbReference>
<dbReference type="OrthoDB" id="1150878at2"/>
<sequence length="207" mass="23567">MRKLFIIFAFLLSYTAIAQDFNMYTVNLIGGKQFSTFTFKNSENQKDETLKYVMLNAFGINGALENGRHNIRLEAIFRQAGAKTIFNGNQMNWKMNYMNFNIGYLYSIIDIEDFKLQSGIAFGVGYMLNGEQEYGNVRLDIKEEASMIPYEFSGMGILNGTVKISSTLYIGLEYRYGIGLNHIENDANNQKTRNLYHGVMLSLGISL</sequence>
<organism evidence="2 3">
    <name type="scientific">Brumimicrobium glaciale</name>
    <dbReference type="NCBI Taxonomy" id="200475"/>
    <lineage>
        <taxon>Bacteria</taxon>
        <taxon>Pseudomonadati</taxon>
        <taxon>Bacteroidota</taxon>
        <taxon>Flavobacteriia</taxon>
        <taxon>Flavobacteriales</taxon>
        <taxon>Crocinitomicaceae</taxon>
        <taxon>Brumimicrobium</taxon>
    </lineage>
</organism>
<protein>
    <recommendedName>
        <fullName evidence="4">Outer membrane protein beta-barrel domain-containing protein</fullName>
    </recommendedName>
</protein>
<name>A0A4Q4KHP9_9FLAO</name>
<evidence type="ECO:0000313" key="3">
    <source>
        <dbReference type="Proteomes" id="UP000293952"/>
    </source>
</evidence>
<proteinExistence type="predicted"/>
<feature type="signal peptide" evidence="1">
    <location>
        <begin position="1"/>
        <end position="18"/>
    </location>
</feature>
<dbReference type="AlphaFoldDB" id="A0A4Q4KHP9"/>
<evidence type="ECO:0000313" key="2">
    <source>
        <dbReference type="EMBL" id="RYM32378.1"/>
    </source>
</evidence>
<keyword evidence="1" id="KW-0732">Signal</keyword>
<dbReference type="EMBL" id="SETE01000006">
    <property type="protein sequence ID" value="RYM32378.1"/>
    <property type="molecule type" value="Genomic_DNA"/>
</dbReference>
<evidence type="ECO:0008006" key="4">
    <source>
        <dbReference type="Google" id="ProtNLM"/>
    </source>
</evidence>
<evidence type="ECO:0000256" key="1">
    <source>
        <dbReference type="SAM" id="SignalP"/>
    </source>
</evidence>